<dbReference type="InterPro" id="IPR050164">
    <property type="entry name" value="Peptidase_C19"/>
</dbReference>
<feature type="region of interest" description="Disordered" evidence="22">
    <location>
        <begin position="480"/>
        <end position="539"/>
    </location>
</feature>
<accession>A0A6P7R9S1</accession>
<keyword evidence="7" id="KW-0227">DNA damage</keyword>
<dbReference type="InterPro" id="IPR028889">
    <property type="entry name" value="USP"/>
</dbReference>
<dbReference type="InterPro" id="IPR018200">
    <property type="entry name" value="USP_CS"/>
</dbReference>
<keyword evidence="21" id="KW-0175">Coiled coil</keyword>
<dbReference type="PROSITE" id="PS00972">
    <property type="entry name" value="USP_1"/>
    <property type="match status" value="1"/>
</dbReference>
<dbReference type="FunFam" id="1.10.8.10:FF:000046">
    <property type="entry name" value="ubiquitin carboxyl-terminal hydrolase 28 isoform X2"/>
    <property type="match status" value="1"/>
</dbReference>
<evidence type="ECO:0000256" key="14">
    <source>
        <dbReference type="ARBA" id="ARBA00057120"/>
    </source>
</evidence>
<dbReference type="InterPro" id="IPR054109">
    <property type="entry name" value="UBA_8"/>
</dbReference>
<feature type="region of interest" description="Disordered" evidence="22">
    <location>
        <begin position="60"/>
        <end position="82"/>
    </location>
</feature>
<evidence type="ECO:0000256" key="22">
    <source>
        <dbReference type="SAM" id="MobiDB-lite"/>
    </source>
</evidence>
<dbReference type="GO" id="GO:0005654">
    <property type="term" value="C:nucleoplasm"/>
    <property type="evidence" value="ECO:0007669"/>
    <property type="project" value="UniProtKB-SubCell"/>
</dbReference>
<dbReference type="GO" id="GO:0005829">
    <property type="term" value="C:cytosol"/>
    <property type="evidence" value="ECO:0007669"/>
    <property type="project" value="TreeGrafter"/>
</dbReference>
<dbReference type="GO" id="GO:0006281">
    <property type="term" value="P:DNA repair"/>
    <property type="evidence" value="ECO:0007669"/>
    <property type="project" value="UniProtKB-KW"/>
</dbReference>
<dbReference type="CTD" id="57646"/>
<evidence type="ECO:0000256" key="10">
    <source>
        <dbReference type="ARBA" id="ARBA00022807"/>
    </source>
</evidence>
<dbReference type="GO" id="GO:0000077">
    <property type="term" value="P:DNA damage checkpoint signaling"/>
    <property type="evidence" value="ECO:0007669"/>
    <property type="project" value="TreeGrafter"/>
</dbReference>
<dbReference type="CDD" id="cd02665">
    <property type="entry name" value="Peptidase_C19I"/>
    <property type="match status" value="1"/>
</dbReference>
<comment type="catalytic activity">
    <reaction evidence="1">
        <text>Thiol-dependent hydrolysis of ester, thioester, amide, peptide and isopeptide bonds formed by the C-terminal Gly of ubiquitin (a 76-residue protein attached to proteins as an intracellular targeting signal).</text>
        <dbReference type="EC" id="3.4.19.12"/>
    </reaction>
</comment>
<keyword evidence="4" id="KW-1017">Isopeptide bond</keyword>
<feature type="compositionally biased region" description="Low complexity" evidence="22">
    <location>
        <begin position="712"/>
        <end position="729"/>
    </location>
</feature>
<keyword evidence="6" id="KW-0645">Protease</keyword>
<dbReference type="AlphaFoldDB" id="A0A6P7R9S1"/>
<feature type="region of interest" description="Disordered" evidence="22">
    <location>
        <begin position="702"/>
        <end position="734"/>
    </location>
</feature>
<dbReference type="PROSITE" id="PS50235">
    <property type="entry name" value="USP_3"/>
    <property type="match status" value="1"/>
</dbReference>
<sequence length="1050" mass="119230">MTAELQQDDSAGAADGHGSSCQMLLNQLREITGIQDPSFLHEALKASNGDITQAVSLLTDQRVKEPSHDTTAAEPSEVEESATSKDLLAKVIDLTHDNKDDLQAAIALSLLESPNIQADNRDLNRAHEANSAETKRSKRKRCEVWGENHNPNNWRRVDGWPVGLKNVGNTCWFSAVIQSLFQLPEFRRLVLSYSLPQNILENCRSHTEKRNIMFMQELQYLFALLLGSNRKFVDPSAALDLLKGAFRSSEEQQQDVSEFTHKLLDWLEDAFQLAVNVNHLRNKSENPMVQLFYGTFLTEGVREGKPFSNNETFGQYPLQVNGYHNLDECLEGAMVEGDIALLPSDRSVKYGQERWFTKLPPVLTFELSRFEFNQSLGQPEKIHNKLEFPQIIYMDRYMYKSKELIRSKRESIRKLKEEIQVLQQKLERYVKYGSGPSRFPLPDMLKYVIEFASTKPASESCQSGSAEHVTLPLPSVHCPISDLTPKESSSPESCSQNAGSTFSSPEDALPSSEGMNGPFTSPHSSLETPAPPAPRTVTDEEMNFVKTCLQRWRSEIEQDIQDLKNCISSSTKAIEQMYCDPLLRQVPYRLHAVLVHEGQASAGHYWAYIYNQPRQIWLKYNDISVTESSWEELERDSYGGLRNVSAYCLMYINDNLPHFSAEASSSESEETAGEVEALSVELRQYIQEDNWRFQQEVEEWEEEQTCKIPQMESSPNSSSQDFSTSQESPAVSSHEVRCLSSEHAVIAKEQTAQAIANTAHAYEKSGVEAALSEAFHEEYSRLYQLAKETPTSHSDPRLQHVLVYFFQNEAPKRVVERTLLEQFADRNLSYDERSISIMKVAQAKLMEIGPDDMNMEEYKRWHEDYSLFRKVSVYLLTGLELFQKGKYQEALSYLVYAYQSNAGLLVKGPRRGVKESVIALYRRKCLLELNAKAASLFETNDDHSVTEGLNVMNELIIPCIHLIINNDISKDDLDAIEVMRNHWCSYLGKDIAENLQLCLGEFLPRLLDPSAEIIVLKEPPTIRPNSPYDLCNRFAAVMESIQGVSTVTVK</sequence>
<dbReference type="Pfam" id="PF21909">
    <property type="entry name" value="USP_UIM_N"/>
    <property type="match status" value="1"/>
</dbReference>
<dbReference type="InterPro" id="IPR001394">
    <property type="entry name" value="Peptidase_C19_UCH"/>
</dbReference>
<evidence type="ECO:0000256" key="5">
    <source>
        <dbReference type="ARBA" id="ARBA00022553"/>
    </source>
</evidence>
<keyword evidence="5" id="KW-0597">Phosphoprotein</keyword>
<dbReference type="InterPro" id="IPR009060">
    <property type="entry name" value="UBA-like_sf"/>
</dbReference>
<feature type="compositionally biased region" description="Polar residues" evidence="22">
    <location>
        <begin position="486"/>
        <end position="504"/>
    </location>
</feature>
<comment type="subcellular location">
    <subcellularLocation>
        <location evidence="2">Nucleus</location>
        <location evidence="2">Nucleoplasm</location>
    </subcellularLocation>
</comment>
<evidence type="ECO:0000256" key="12">
    <source>
        <dbReference type="ARBA" id="ARBA00023204"/>
    </source>
</evidence>
<dbReference type="RefSeq" id="XP_029337447.1">
    <property type="nucleotide sequence ID" value="XM_029481587.1"/>
</dbReference>
<evidence type="ECO:0000256" key="11">
    <source>
        <dbReference type="ARBA" id="ARBA00022843"/>
    </source>
</evidence>
<comment type="function">
    <text evidence="14">Deubiquitinase involved in DNA damage response checkpoint and MYC proto-oncogene stability. Involved in DNA damage induced apoptosis by specifically deubiquitinating proteins of the DNA damage pathway such as CLSPN. Also involved in G2 DNA damage checkpoint, by deubiquitinating CLSPN, and preventing its degradation by the anaphase promoting complex/cyclosome (APC/C). In contrast, it does not deubiquitinate PLK1. Specifically deubiquitinates MYC in the nucleoplasm, leading to prevent MYC degradation by the proteasome: acts by specifically interacting with FBXW7 (FBW7alpha) in the nucleoplasm and counteracting ubiquitination of MYC by the SCF(FBXW7) complex. Deubiquitinates ZNF304, hence preventing ZNF304 degradation by the proteasome and leading to the activated KRAS-mediated promoter hypermethylation and transcriptional silencing of tumor suppressor genes (TSGs) in a subset of colorectal cancers (CRC) cells.</text>
</comment>
<evidence type="ECO:0000256" key="4">
    <source>
        <dbReference type="ARBA" id="ARBA00022499"/>
    </source>
</evidence>
<evidence type="ECO:0000256" key="7">
    <source>
        <dbReference type="ARBA" id="ARBA00022763"/>
    </source>
</evidence>
<evidence type="ECO:0000256" key="8">
    <source>
        <dbReference type="ARBA" id="ARBA00022786"/>
    </source>
</evidence>
<evidence type="ECO:0000256" key="6">
    <source>
        <dbReference type="ARBA" id="ARBA00022670"/>
    </source>
</evidence>
<dbReference type="Proteomes" id="UP000515126">
    <property type="component" value="Chromosome 9"/>
</dbReference>
<keyword evidence="10" id="KW-0788">Thiol protease</keyword>
<reference evidence="25" key="1">
    <citation type="submission" date="2025-08" db="UniProtKB">
        <authorList>
            <consortium name="RefSeq"/>
        </authorList>
    </citation>
    <scope>IDENTIFICATION</scope>
</reference>
<evidence type="ECO:0000313" key="25">
    <source>
        <dbReference type="RefSeq" id="XP_029337447.1"/>
    </source>
</evidence>
<dbReference type="Gene3D" id="3.90.70.10">
    <property type="entry name" value="Cysteine proteinases"/>
    <property type="match status" value="1"/>
</dbReference>
<feature type="coiled-coil region" evidence="21">
    <location>
        <begin position="405"/>
        <end position="432"/>
    </location>
</feature>
<evidence type="ECO:0000256" key="9">
    <source>
        <dbReference type="ARBA" id="ARBA00022801"/>
    </source>
</evidence>
<keyword evidence="11" id="KW-0832">Ubl conjugation</keyword>
<evidence type="ECO:0000256" key="13">
    <source>
        <dbReference type="ARBA" id="ARBA00023242"/>
    </source>
</evidence>
<evidence type="ECO:0000256" key="21">
    <source>
        <dbReference type="SAM" id="Coils"/>
    </source>
</evidence>
<comment type="similarity">
    <text evidence="15">Belongs to the peptidase C19 family. USP28 subfamily.</text>
</comment>
<organism evidence="24 25">
    <name type="scientific">Mus caroli</name>
    <name type="common">Ryukyu mouse</name>
    <name type="synonym">Ricefield mouse</name>
    <dbReference type="NCBI Taxonomy" id="10089"/>
    <lineage>
        <taxon>Eukaryota</taxon>
        <taxon>Metazoa</taxon>
        <taxon>Chordata</taxon>
        <taxon>Craniata</taxon>
        <taxon>Vertebrata</taxon>
        <taxon>Euteleostomi</taxon>
        <taxon>Mammalia</taxon>
        <taxon>Eutheria</taxon>
        <taxon>Euarchontoglires</taxon>
        <taxon>Glires</taxon>
        <taxon>Rodentia</taxon>
        <taxon>Myomorpha</taxon>
        <taxon>Muroidea</taxon>
        <taxon>Muridae</taxon>
        <taxon>Murinae</taxon>
        <taxon>Mus</taxon>
        <taxon>Mus</taxon>
    </lineage>
</organism>
<feature type="region of interest" description="Disordered" evidence="22">
    <location>
        <begin position="121"/>
        <end position="140"/>
    </location>
</feature>
<keyword evidence="9 25" id="KW-0378">Hydrolase</keyword>
<comment type="subunit">
    <text evidence="16">Interacts with ZNF304. Interacts with PRKD1. Interacts with TP53BP1. Interacts with FBXW7; following DNA damage, dissociates from FBXW7 leading to degradation of MYC.</text>
</comment>
<evidence type="ECO:0000256" key="15">
    <source>
        <dbReference type="ARBA" id="ARBA00061419"/>
    </source>
</evidence>
<evidence type="ECO:0000256" key="1">
    <source>
        <dbReference type="ARBA" id="ARBA00000707"/>
    </source>
</evidence>
<evidence type="ECO:0000256" key="18">
    <source>
        <dbReference type="ARBA" id="ARBA00075171"/>
    </source>
</evidence>
<evidence type="ECO:0000256" key="17">
    <source>
        <dbReference type="ARBA" id="ARBA00071635"/>
    </source>
</evidence>
<feature type="compositionally biased region" description="Polar residues" evidence="22">
    <location>
        <begin position="518"/>
        <end position="527"/>
    </location>
</feature>
<dbReference type="Pfam" id="PF22566">
    <property type="entry name" value="UBA_8"/>
    <property type="match status" value="1"/>
</dbReference>
<dbReference type="SUPFAM" id="SSF46934">
    <property type="entry name" value="UBA-like"/>
    <property type="match status" value="1"/>
</dbReference>
<dbReference type="GeneID" id="110301649"/>
<dbReference type="Gene3D" id="1.10.8.10">
    <property type="entry name" value="DNA helicase RuvA subunit, C-terminal domain"/>
    <property type="match status" value="1"/>
</dbReference>
<protein>
    <recommendedName>
        <fullName evidence="17">Ubiquitin carboxyl-terminal hydrolase 28</fullName>
        <ecNumber evidence="3">3.4.19.12</ecNumber>
    </recommendedName>
    <alternativeName>
        <fullName evidence="20">Deubiquitinating enzyme 28</fullName>
    </alternativeName>
    <alternativeName>
        <fullName evidence="18">Ubiquitin thioesterase 28</fullName>
    </alternativeName>
    <alternativeName>
        <fullName evidence="19">Ubiquitin-specific-processing protease 28</fullName>
    </alternativeName>
</protein>
<evidence type="ECO:0000256" key="16">
    <source>
        <dbReference type="ARBA" id="ARBA00066057"/>
    </source>
</evidence>
<dbReference type="GO" id="GO:0016579">
    <property type="term" value="P:protein deubiquitination"/>
    <property type="evidence" value="ECO:0007669"/>
    <property type="project" value="InterPro"/>
</dbReference>
<keyword evidence="12" id="KW-0234">DNA repair</keyword>
<dbReference type="EC" id="3.4.19.12" evidence="3"/>
<keyword evidence="24" id="KW-1185">Reference proteome</keyword>
<dbReference type="PANTHER" id="PTHR24006:SF678">
    <property type="entry name" value="UBIQUITIN CARBOXYL-TERMINAL HYDROLASE 28"/>
    <property type="match status" value="1"/>
</dbReference>
<dbReference type="Pfam" id="PF00443">
    <property type="entry name" value="UCH"/>
    <property type="match status" value="1"/>
</dbReference>
<dbReference type="InterPro" id="IPR038765">
    <property type="entry name" value="Papain-like_cys_pep_sf"/>
</dbReference>
<dbReference type="PANTHER" id="PTHR24006">
    <property type="entry name" value="UBIQUITIN CARBOXYL-TERMINAL HYDROLASE"/>
    <property type="match status" value="1"/>
</dbReference>
<dbReference type="GO" id="GO:0006508">
    <property type="term" value="P:proteolysis"/>
    <property type="evidence" value="ECO:0007669"/>
    <property type="project" value="UniProtKB-KW"/>
</dbReference>
<keyword evidence="13" id="KW-0539">Nucleus</keyword>
<feature type="domain" description="USP" evidence="23">
    <location>
        <begin position="162"/>
        <end position="654"/>
    </location>
</feature>
<proteinExistence type="inferred from homology"/>
<evidence type="ECO:0000313" key="24">
    <source>
        <dbReference type="Proteomes" id="UP000515126"/>
    </source>
</evidence>
<dbReference type="CDD" id="cd14355">
    <property type="entry name" value="UBA_UBP28"/>
    <property type="match status" value="1"/>
</dbReference>
<gene>
    <name evidence="25" type="primary">Usp28</name>
</gene>
<dbReference type="InterPro" id="IPR054108">
    <property type="entry name" value="USP25/28_UIM"/>
</dbReference>
<dbReference type="FunFam" id="3.90.70.10:FF:000004">
    <property type="entry name" value="Putative ubiquitin carboxyl-terminal hydrolase 25"/>
    <property type="match status" value="1"/>
</dbReference>
<dbReference type="Gene3D" id="6.10.250.1720">
    <property type="match status" value="1"/>
</dbReference>
<evidence type="ECO:0000256" key="20">
    <source>
        <dbReference type="ARBA" id="ARBA00082177"/>
    </source>
</evidence>
<dbReference type="GO" id="GO:0004843">
    <property type="term" value="F:cysteine-type deubiquitinase activity"/>
    <property type="evidence" value="ECO:0007669"/>
    <property type="project" value="UniProtKB-EC"/>
</dbReference>
<dbReference type="PROSITE" id="PS00973">
    <property type="entry name" value="USP_2"/>
    <property type="match status" value="1"/>
</dbReference>
<name>A0A6P7R9S1_MUSCR</name>
<dbReference type="CDD" id="cd20487">
    <property type="entry name" value="USP28_C"/>
    <property type="match status" value="1"/>
</dbReference>
<evidence type="ECO:0000256" key="19">
    <source>
        <dbReference type="ARBA" id="ARBA00078765"/>
    </source>
</evidence>
<keyword evidence="8" id="KW-0833">Ubl conjugation pathway</keyword>
<evidence type="ECO:0000256" key="3">
    <source>
        <dbReference type="ARBA" id="ARBA00012759"/>
    </source>
</evidence>
<feature type="compositionally biased region" description="Basic and acidic residues" evidence="22">
    <location>
        <begin position="121"/>
        <end position="135"/>
    </location>
</feature>
<evidence type="ECO:0000256" key="2">
    <source>
        <dbReference type="ARBA" id="ARBA00004642"/>
    </source>
</evidence>
<evidence type="ECO:0000259" key="23">
    <source>
        <dbReference type="PROSITE" id="PS50235"/>
    </source>
</evidence>
<dbReference type="SUPFAM" id="SSF54001">
    <property type="entry name" value="Cysteine proteinases"/>
    <property type="match status" value="1"/>
</dbReference>